<proteinExistence type="predicted"/>
<evidence type="ECO:0000313" key="3">
    <source>
        <dbReference type="EMBL" id="CAK9436436.1"/>
    </source>
</evidence>
<name>A0ABP0ZHZ3_9ASCO</name>
<dbReference type="GeneID" id="92206190"/>
<dbReference type="RefSeq" id="XP_066827932.1">
    <property type="nucleotide sequence ID" value="XM_066976975.1"/>
</dbReference>
<accession>A0ABP0ZHZ3</accession>
<dbReference type="CDD" id="cd08681">
    <property type="entry name" value="C2_fungal_Inn1p-like"/>
    <property type="match status" value="1"/>
</dbReference>
<dbReference type="SMART" id="SM00239">
    <property type="entry name" value="C2"/>
    <property type="match status" value="1"/>
</dbReference>
<organism evidence="3 4">
    <name type="scientific">Lodderomyces beijingensis</name>
    <dbReference type="NCBI Taxonomy" id="1775926"/>
    <lineage>
        <taxon>Eukaryota</taxon>
        <taxon>Fungi</taxon>
        <taxon>Dikarya</taxon>
        <taxon>Ascomycota</taxon>
        <taxon>Saccharomycotina</taxon>
        <taxon>Pichiomycetes</taxon>
        <taxon>Debaryomycetaceae</taxon>
        <taxon>Candida/Lodderomyces clade</taxon>
        <taxon>Lodderomyces</taxon>
    </lineage>
</organism>
<feature type="region of interest" description="Disordered" evidence="1">
    <location>
        <begin position="556"/>
        <end position="587"/>
    </location>
</feature>
<feature type="compositionally biased region" description="Pro residues" evidence="1">
    <location>
        <begin position="376"/>
        <end position="386"/>
    </location>
</feature>
<feature type="compositionally biased region" description="Acidic residues" evidence="1">
    <location>
        <begin position="563"/>
        <end position="575"/>
    </location>
</feature>
<dbReference type="InterPro" id="IPR037791">
    <property type="entry name" value="C2_fungal_Inn1"/>
</dbReference>
<feature type="compositionally biased region" description="Low complexity" evidence="1">
    <location>
        <begin position="387"/>
        <end position="397"/>
    </location>
</feature>
<keyword evidence="4" id="KW-1185">Reference proteome</keyword>
<dbReference type="SUPFAM" id="SSF49562">
    <property type="entry name" value="C2 domain (Calcium/lipid-binding domain, CaLB)"/>
    <property type="match status" value="1"/>
</dbReference>
<reference evidence="3 4" key="1">
    <citation type="submission" date="2024-03" db="EMBL/GenBank/DDBJ databases">
        <authorList>
            <person name="Brejova B."/>
        </authorList>
    </citation>
    <scope>NUCLEOTIDE SEQUENCE [LARGE SCALE GENOMIC DNA]</scope>
    <source>
        <strain evidence="3 4">CBS 14171</strain>
    </source>
</reference>
<feature type="domain" description="C2" evidence="2">
    <location>
        <begin position="1"/>
        <end position="120"/>
    </location>
</feature>
<dbReference type="PANTHER" id="PTHR47052:SF3">
    <property type="entry name" value="INGRESSION PROTEIN 1"/>
    <property type="match status" value="1"/>
</dbReference>
<evidence type="ECO:0000259" key="2">
    <source>
        <dbReference type="PROSITE" id="PS50004"/>
    </source>
</evidence>
<feature type="region of interest" description="Disordered" evidence="1">
    <location>
        <begin position="369"/>
        <end position="424"/>
    </location>
</feature>
<dbReference type="EMBL" id="OZ022405">
    <property type="protein sequence ID" value="CAK9436436.1"/>
    <property type="molecule type" value="Genomic_DNA"/>
</dbReference>
<gene>
    <name evidence="3" type="ORF">LODBEIA_P09940</name>
</gene>
<sequence length="609" mass="67231">MSTSSTSLESSTSQFESADGTLVIMIVRARHLPNRRKLDKQSPYVVIRLGTHAKKTNSDFRAGQTPEWTHEVRFELSRDKRPVLKVDLLDETNGDPTPIGGCEIDASIVLRHPDASAGKYIYDKWYDLTYMGKRAGMLYLEMTFYPSAPVLPPKLLLASSSYPVTAAAAADGEIIMGIPNVYADDDLAINTNPSSSKGAVSPYRRNAIQDVFVSSDDSAAGEPQSRANASHVVFVSSDSSQSSKKSSIFSKTNQLFQTPANGGFASLNRDDSKNDVVISVTGAGGDGRKSPSKLAAKFARFKDKLGNKQWSDAQHLSAYGNGIKRDISPISAYQSNDLDELEDEFRRNERYNDQVPDLGENIVFKSPHKAETQAPVPSPTPPPPPQHQSYPTTTTSSANHSPTLNKPLPAAPIRKAPPSMTSKLDLKDSTAIPFSAESIGADNFNEALPTKVYMLDEQVKSLSFKESPSSPHHHLEPDESLIKDEIDPQYYAPTPSEHFSKPSNRFANGGLKRENVKVDLRTERTGYMGDGKFSPSIFQKASTPIPTHRPWNVYREKYGGESYIDDDDDDDEEEDKPPVPPKIPRGMNEFEYFALEKDKFMSDLQGNRI</sequence>
<dbReference type="PANTHER" id="PTHR47052">
    <property type="entry name" value="CONSERVED SERINE PROLINE-RICH PROTEIN (AFU_ORTHOLOGUE AFUA_2G01790)"/>
    <property type="match status" value="1"/>
</dbReference>
<dbReference type="InterPro" id="IPR035892">
    <property type="entry name" value="C2_domain_sf"/>
</dbReference>
<evidence type="ECO:0000313" key="4">
    <source>
        <dbReference type="Proteomes" id="UP001497383"/>
    </source>
</evidence>
<dbReference type="Proteomes" id="UP001497383">
    <property type="component" value="Chromosome 1"/>
</dbReference>
<evidence type="ECO:0000256" key="1">
    <source>
        <dbReference type="SAM" id="MobiDB-lite"/>
    </source>
</evidence>
<protein>
    <recommendedName>
        <fullName evidence="2">C2 domain-containing protein</fullName>
    </recommendedName>
</protein>
<dbReference type="Gene3D" id="2.60.40.150">
    <property type="entry name" value="C2 domain"/>
    <property type="match status" value="1"/>
</dbReference>
<dbReference type="PROSITE" id="PS50004">
    <property type="entry name" value="C2"/>
    <property type="match status" value="1"/>
</dbReference>
<dbReference type="InterPro" id="IPR000008">
    <property type="entry name" value="C2_dom"/>
</dbReference>
<dbReference type="InterPro" id="IPR052981">
    <property type="entry name" value="Ingression_C2_domain"/>
</dbReference>
<dbReference type="Pfam" id="PF00168">
    <property type="entry name" value="C2"/>
    <property type="match status" value="1"/>
</dbReference>